<dbReference type="InterPro" id="IPR038408">
    <property type="entry name" value="GNK2_sf"/>
</dbReference>
<evidence type="ECO:0000256" key="8">
    <source>
        <dbReference type="ARBA" id="ARBA00038393"/>
    </source>
</evidence>
<evidence type="ECO:0000256" key="7">
    <source>
        <dbReference type="ARBA" id="ARBA00024184"/>
    </source>
</evidence>
<dbReference type="PANTHER" id="PTHR32080">
    <property type="entry name" value="ANTIFUNGAL PROTEIN GINKBILOBIN-2-LIKE"/>
    <property type="match status" value="1"/>
</dbReference>
<dbReference type="PROSITE" id="PS51473">
    <property type="entry name" value="GNK2"/>
    <property type="match status" value="1"/>
</dbReference>
<dbReference type="PANTHER" id="PTHR32080:SF24">
    <property type="entry name" value="PLASMODESMATA-LOCATED PROTEIN 2"/>
    <property type="match status" value="1"/>
</dbReference>
<dbReference type="GO" id="GO:0005886">
    <property type="term" value="C:plasma membrane"/>
    <property type="evidence" value="ECO:0007669"/>
    <property type="project" value="UniProtKB-SubCell"/>
</dbReference>
<reference evidence="10 11" key="1">
    <citation type="submission" date="2020-08" db="EMBL/GenBank/DDBJ databases">
        <title>Plant Genome Project.</title>
        <authorList>
            <person name="Zhang R.-G."/>
        </authorList>
    </citation>
    <scope>NUCLEOTIDE SEQUENCE [LARGE SCALE GENOMIC DNA]</scope>
    <source>
        <tissue evidence="10">Rhizome</tissue>
    </source>
</reference>
<dbReference type="AlphaFoldDB" id="A0A8J5H9W4"/>
<evidence type="ECO:0000256" key="5">
    <source>
        <dbReference type="ARBA" id="ARBA00022949"/>
    </source>
</evidence>
<accession>A0A8J5H9W4</accession>
<evidence type="ECO:0000256" key="2">
    <source>
        <dbReference type="ARBA" id="ARBA00022581"/>
    </source>
</evidence>
<dbReference type="CDD" id="cd23509">
    <property type="entry name" value="Gnk2-like"/>
    <property type="match status" value="1"/>
</dbReference>
<feature type="domain" description="Gnk2-homologous" evidence="9">
    <location>
        <begin position="60"/>
        <end position="162"/>
    </location>
</feature>
<dbReference type="InterPro" id="IPR051378">
    <property type="entry name" value="Cell2Cell_Antifungal"/>
</dbReference>
<organism evidence="10 11">
    <name type="scientific">Zingiber officinale</name>
    <name type="common">Ginger</name>
    <name type="synonym">Amomum zingiber</name>
    <dbReference type="NCBI Taxonomy" id="94328"/>
    <lineage>
        <taxon>Eukaryota</taxon>
        <taxon>Viridiplantae</taxon>
        <taxon>Streptophyta</taxon>
        <taxon>Embryophyta</taxon>
        <taxon>Tracheophyta</taxon>
        <taxon>Spermatophyta</taxon>
        <taxon>Magnoliopsida</taxon>
        <taxon>Liliopsida</taxon>
        <taxon>Zingiberales</taxon>
        <taxon>Zingiberaceae</taxon>
        <taxon>Zingiber</taxon>
    </lineage>
</organism>
<keyword evidence="4" id="KW-0677">Repeat</keyword>
<gene>
    <name evidence="10" type="ORF">ZIOFF_019609</name>
</gene>
<proteinExistence type="inferred from homology"/>
<dbReference type="GO" id="GO:0009506">
    <property type="term" value="C:plasmodesma"/>
    <property type="evidence" value="ECO:0007669"/>
    <property type="project" value="UniProtKB-SubCell"/>
</dbReference>
<keyword evidence="2" id="KW-0945">Host-virus interaction</keyword>
<evidence type="ECO:0000256" key="6">
    <source>
        <dbReference type="ARBA" id="ARBA00023157"/>
    </source>
</evidence>
<evidence type="ECO:0000256" key="3">
    <source>
        <dbReference type="ARBA" id="ARBA00022729"/>
    </source>
</evidence>
<comment type="caution">
    <text evidence="10">The sequence shown here is derived from an EMBL/GenBank/DDBJ whole genome shotgun (WGS) entry which is preliminary data.</text>
</comment>
<comment type="subcellular location">
    <subcellularLocation>
        <location evidence="7">Cell junction</location>
        <location evidence="7">Plasmodesma</location>
    </subcellularLocation>
    <subcellularLocation>
        <location evidence="1">Cell membrane</location>
        <topology evidence="1">Single-pass type I membrane protein</topology>
    </subcellularLocation>
</comment>
<name>A0A8J5H9W4_ZINOF</name>
<dbReference type="EMBL" id="JACMSC010000005">
    <property type="protein sequence ID" value="KAG6522469.1"/>
    <property type="molecule type" value="Genomic_DNA"/>
</dbReference>
<keyword evidence="6" id="KW-1015">Disulfide bond</keyword>
<comment type="similarity">
    <text evidence="8">Belongs to the cysteine-rich repeat secretory protein family. Plasmodesmata-located proteins (PDLD) subfamily.</text>
</comment>
<keyword evidence="3" id="KW-0732">Signal</keyword>
<dbReference type="Gene3D" id="3.30.430.20">
    <property type="entry name" value="Gnk2 domain, C-X8-C-X2-C motif"/>
    <property type="match status" value="1"/>
</dbReference>
<evidence type="ECO:0000259" key="9">
    <source>
        <dbReference type="PROSITE" id="PS51473"/>
    </source>
</evidence>
<protein>
    <recommendedName>
        <fullName evidence="9">Gnk2-homologous domain-containing protein</fullName>
    </recommendedName>
</protein>
<evidence type="ECO:0000313" key="10">
    <source>
        <dbReference type="EMBL" id="KAG6522469.1"/>
    </source>
</evidence>
<dbReference type="GO" id="GO:0010497">
    <property type="term" value="P:plasmodesmata-mediated intercellular transport"/>
    <property type="evidence" value="ECO:0007669"/>
    <property type="project" value="TreeGrafter"/>
</dbReference>
<dbReference type="GO" id="GO:0046739">
    <property type="term" value="P:transport of virus in multicellular host"/>
    <property type="evidence" value="ECO:0007669"/>
    <property type="project" value="TreeGrafter"/>
</dbReference>
<keyword evidence="5" id="KW-0965">Cell junction</keyword>
<keyword evidence="11" id="KW-1185">Reference proteome</keyword>
<dbReference type="Pfam" id="PF01657">
    <property type="entry name" value="Stress-antifung"/>
    <property type="match status" value="1"/>
</dbReference>
<dbReference type="Proteomes" id="UP000734854">
    <property type="component" value="Unassembled WGS sequence"/>
</dbReference>
<evidence type="ECO:0000256" key="1">
    <source>
        <dbReference type="ARBA" id="ARBA00004251"/>
    </source>
</evidence>
<sequence length="209" mass="22011">MLALGHREEITVKNREEEGLVVAAMVPSPAEELAVGDQNSITRAQEEEMLPQGRWKSSDSTLVTTGCANQTLSAVYSYIHPLTSVSSTLTTQAATSKFYKVAASSSSLGGQHLFALFQCRGDLSFSACVTRVPMWTSLCGGSVAAARVQLNGCYALYQAPGFPQVSGTQMLYKTCGAGGSGSDCEAKRDTVFSQLQSGVAAGHGFYATS</sequence>
<dbReference type="InterPro" id="IPR002902">
    <property type="entry name" value="GNK2"/>
</dbReference>
<evidence type="ECO:0000313" key="11">
    <source>
        <dbReference type="Proteomes" id="UP000734854"/>
    </source>
</evidence>
<evidence type="ECO:0000256" key="4">
    <source>
        <dbReference type="ARBA" id="ARBA00022737"/>
    </source>
</evidence>